<dbReference type="InterPro" id="IPR032675">
    <property type="entry name" value="LRR_dom_sf"/>
</dbReference>
<dbReference type="EMBL" id="CAKASE010000059">
    <property type="protein sequence ID" value="CAG9568139.1"/>
    <property type="molecule type" value="Genomic_DNA"/>
</dbReference>
<dbReference type="InterPro" id="IPR053040">
    <property type="entry name" value="LRR-containing_protein_71"/>
</dbReference>
<evidence type="ECO:0000313" key="2">
    <source>
        <dbReference type="Proteomes" id="UP000789524"/>
    </source>
</evidence>
<sequence>MTDICLDDTYLPEGNYYVLLDKLNNLQNLSLCRCKINDDVCKKIAEKLYNEMPASNTLMTLDFTSNNITNLGAKHLGLMLRQNRTLLYLGLADNLLDDIGASHILKPLMIFSLTEDEVYELRKRKFRYAAKKLEICKEHEKQLLAQMKIEEEKENHHPVKSRKSFRRSRQFTEEPKPVIVKELAEKNIMDTFGKFEDVFDDENVVYRHGHLYSLGNLKLCYLNLAFNHIKYFTLKKLCEVLKYQSNMKKTDCKGLLRVVVDGNNIPTQCEFLTTIESYLGNAMAKYATPIRNRSHVNISKQCLRK</sequence>
<proteinExistence type="predicted"/>
<dbReference type="SUPFAM" id="SSF52047">
    <property type="entry name" value="RNI-like"/>
    <property type="match status" value="1"/>
</dbReference>
<dbReference type="AlphaFoldDB" id="A0A8J2QSV3"/>
<evidence type="ECO:0000313" key="1">
    <source>
        <dbReference type="EMBL" id="CAG9568139.1"/>
    </source>
</evidence>
<dbReference type="PANTHER" id="PTHR46984:SF1">
    <property type="entry name" value="LEUCINE-RICH REPEAT-CONTAINING PROTEIN 71"/>
    <property type="match status" value="1"/>
</dbReference>
<gene>
    <name evidence="1" type="ORF">DCHRY22_LOCUS8174</name>
</gene>
<reference evidence="1" key="1">
    <citation type="submission" date="2021-09" db="EMBL/GenBank/DDBJ databases">
        <authorList>
            <person name="Martin H S."/>
        </authorList>
    </citation>
    <scope>NUCLEOTIDE SEQUENCE</scope>
</reference>
<dbReference type="OrthoDB" id="120976at2759"/>
<dbReference type="Proteomes" id="UP000789524">
    <property type="component" value="Unassembled WGS sequence"/>
</dbReference>
<dbReference type="PANTHER" id="PTHR46984">
    <property type="entry name" value="LEUCINE-RICH REPEAT-CONTAINING PROTEIN 71"/>
    <property type="match status" value="1"/>
</dbReference>
<dbReference type="Gene3D" id="3.80.10.10">
    <property type="entry name" value="Ribonuclease Inhibitor"/>
    <property type="match status" value="1"/>
</dbReference>
<organism evidence="1 2">
    <name type="scientific">Danaus chrysippus</name>
    <name type="common">African queen</name>
    <dbReference type="NCBI Taxonomy" id="151541"/>
    <lineage>
        <taxon>Eukaryota</taxon>
        <taxon>Metazoa</taxon>
        <taxon>Ecdysozoa</taxon>
        <taxon>Arthropoda</taxon>
        <taxon>Hexapoda</taxon>
        <taxon>Insecta</taxon>
        <taxon>Pterygota</taxon>
        <taxon>Neoptera</taxon>
        <taxon>Endopterygota</taxon>
        <taxon>Lepidoptera</taxon>
        <taxon>Glossata</taxon>
        <taxon>Ditrysia</taxon>
        <taxon>Papilionoidea</taxon>
        <taxon>Nymphalidae</taxon>
        <taxon>Danainae</taxon>
        <taxon>Danaini</taxon>
        <taxon>Danaina</taxon>
        <taxon>Danaus</taxon>
        <taxon>Anosia</taxon>
    </lineage>
</organism>
<dbReference type="SMART" id="SM00368">
    <property type="entry name" value="LRR_RI"/>
    <property type="match status" value="3"/>
</dbReference>
<keyword evidence="2" id="KW-1185">Reference proteome</keyword>
<comment type="caution">
    <text evidence="1">The sequence shown here is derived from an EMBL/GenBank/DDBJ whole genome shotgun (WGS) entry which is preliminary data.</text>
</comment>
<name>A0A8J2QSV3_9NEOP</name>
<accession>A0A8J2QSV3</accession>
<protein>
    <submittedName>
        <fullName evidence="1">(African queen) hypothetical protein</fullName>
    </submittedName>
</protein>